<evidence type="ECO:0000313" key="8">
    <source>
        <dbReference type="Proteomes" id="UP000011603"/>
    </source>
</evidence>
<feature type="transmembrane region" description="Helical" evidence="2">
    <location>
        <begin position="219"/>
        <end position="242"/>
    </location>
</feature>
<proteinExistence type="predicted"/>
<protein>
    <submittedName>
        <fullName evidence="4">ABC transporter permease</fullName>
    </submittedName>
    <submittedName>
        <fullName evidence="3">ABC-type transport system involved in multi-copper enzyme maturation permease component</fullName>
    </submittedName>
</protein>
<feature type="transmembrane region" description="Helical" evidence="2">
    <location>
        <begin position="290"/>
        <end position="312"/>
    </location>
</feature>
<accession>I3R9L2</accession>
<geneLocation type="plasmid" evidence="6 10">
    <name>pHME322</name>
</geneLocation>
<evidence type="ECO:0000313" key="4">
    <source>
        <dbReference type="EMBL" id="AHZ24209.1"/>
    </source>
</evidence>
<organism evidence="3 7">
    <name type="scientific">Haloferax mediterranei (strain ATCC 33500 / DSM 1411 / JCM 8866 / NBRC 14739 / NCIMB 2177 / R-4)</name>
    <name type="common">Halobacterium mediterranei</name>
    <dbReference type="NCBI Taxonomy" id="523841"/>
    <lineage>
        <taxon>Archaea</taxon>
        <taxon>Methanobacteriati</taxon>
        <taxon>Methanobacteriota</taxon>
        <taxon>Stenosarchaea group</taxon>
        <taxon>Halobacteria</taxon>
        <taxon>Halobacteriales</taxon>
        <taxon>Haloferacaceae</taxon>
        <taxon>Haloferax</taxon>
    </lineage>
</organism>
<evidence type="ECO:0000256" key="1">
    <source>
        <dbReference type="SAM" id="MobiDB-lite"/>
    </source>
</evidence>
<dbReference type="EMBL" id="CP007553">
    <property type="protein sequence ID" value="AHZ24209.1"/>
    <property type="molecule type" value="Genomic_DNA"/>
</dbReference>
<dbReference type="Proteomes" id="UP000006469">
    <property type="component" value="Plasmid pHM300"/>
</dbReference>
<dbReference type="AlphaFoldDB" id="I3R9L2"/>
<dbReference type="EMBL" id="CP039141">
    <property type="protein sequence ID" value="QCQ77351.1"/>
    <property type="molecule type" value="Genomic_DNA"/>
</dbReference>
<evidence type="ECO:0000313" key="5">
    <source>
        <dbReference type="EMBL" id="EMA05288.1"/>
    </source>
</evidence>
<gene>
    <name evidence="3" type="primary">nosY1</name>
    <name evidence="3" type="ordered locus">HFX_5087</name>
    <name evidence="4" type="ORF">BM92_18580</name>
    <name evidence="5" type="ORF">C439_00775</name>
    <name evidence="6" type="ORF">E6P09_18755</name>
</gene>
<sequence length="317" mass="33031">MTRDDQKPPTANERDSPTTGDKRPPTATETDGGVTMGHENAPNTARSTVLGSNGQIRAIAALEYRLSLRSRWTLALTALFGLLSLLVVGFGGTGPGPMRIDAVIVSLASLSTYLVPLAALVYGFDAIVGAEETGWLDMVFALPVSRSRVVFGTFLGRAASLAAATSVGFGLGGIALFLRSNTVPWALYANVLFGTVCLGLAFLAVSVLVSTVASEKTHALGIALLVWVWLVFGYDLAALGLITAFDLPSVALSGLVLANPIDIFRVFVLSGINSAGSGMTAVVAQTDLSTSVLIVGALAWIVTPVGIATRLIRRRSL</sequence>
<dbReference type="GO" id="GO:0140359">
    <property type="term" value="F:ABC-type transporter activity"/>
    <property type="evidence" value="ECO:0007669"/>
    <property type="project" value="InterPro"/>
</dbReference>
<dbReference type="Proteomes" id="UP000299011">
    <property type="component" value="Plasmid pHME322"/>
</dbReference>
<dbReference type="PANTHER" id="PTHR43471">
    <property type="entry name" value="ABC TRANSPORTER PERMEASE"/>
    <property type="match status" value="1"/>
</dbReference>
<evidence type="ECO:0000313" key="10">
    <source>
        <dbReference type="Proteomes" id="UP000299011"/>
    </source>
</evidence>
<evidence type="ECO:0000313" key="3">
    <source>
        <dbReference type="EMBL" id="AFK20922.1"/>
    </source>
</evidence>
<keyword evidence="2" id="KW-0812">Transmembrane</keyword>
<dbReference type="PATRIC" id="fig|523841.21.peg.155"/>
<dbReference type="Proteomes" id="UP000011603">
    <property type="component" value="Unassembled WGS sequence"/>
</dbReference>
<feature type="transmembrane region" description="Helical" evidence="2">
    <location>
        <begin position="72"/>
        <end position="90"/>
    </location>
</feature>
<dbReference type="EMBL" id="AOLO01000001">
    <property type="protein sequence ID" value="EMA05288.1"/>
    <property type="molecule type" value="Genomic_DNA"/>
</dbReference>
<dbReference type="GeneID" id="40158502"/>
<dbReference type="KEGG" id="hme:HFX_5087"/>
<keyword evidence="3" id="KW-0614">Plasmid</keyword>
<evidence type="ECO:0000313" key="9">
    <source>
        <dbReference type="Proteomes" id="UP000027075"/>
    </source>
</evidence>
<feature type="transmembrane region" description="Helical" evidence="2">
    <location>
        <begin position="185"/>
        <end position="213"/>
    </location>
</feature>
<feature type="compositionally biased region" description="Basic and acidic residues" evidence="1">
    <location>
        <begin position="1"/>
        <end position="24"/>
    </location>
</feature>
<dbReference type="Proteomes" id="UP000027075">
    <property type="component" value="Plasmid HMPLAS2"/>
</dbReference>
<dbReference type="EMBL" id="CP001870">
    <property type="protein sequence ID" value="AFK20922.1"/>
    <property type="molecule type" value="Genomic_DNA"/>
</dbReference>
<evidence type="ECO:0000313" key="7">
    <source>
        <dbReference type="Proteomes" id="UP000006469"/>
    </source>
</evidence>
<geneLocation type="plasmid" evidence="3 7">
    <name>pHM300</name>
</geneLocation>
<dbReference type="Pfam" id="PF12679">
    <property type="entry name" value="ABC2_membrane_2"/>
    <property type="match status" value="1"/>
</dbReference>
<reference evidence="3" key="5">
    <citation type="submission" date="2014-05" db="EMBL/GenBank/DDBJ databases">
        <authorList>
            <person name="Wang L."/>
            <person name="Yang H."/>
            <person name="Xiang H."/>
        </authorList>
    </citation>
    <scope>NUCLEOTIDE SEQUENCE</scope>
    <source>
        <strain evidence="3">CGMCC 1.2087</strain>
        <plasmid evidence="3">pHM300</plasmid>
    </source>
</reference>
<dbReference type="RefSeq" id="WP_004056360.1">
    <property type="nucleotide sequence ID" value="NC_017943.1"/>
</dbReference>
<feature type="transmembrane region" description="Helical" evidence="2">
    <location>
        <begin position="102"/>
        <end position="124"/>
    </location>
</feature>
<reference evidence="3" key="1">
    <citation type="journal article" date="2012" name="Appl. Environ. Microbiol.">
        <title>Identification of the haloarchaeal phasin (PhaP) that functions in polyhydroxyalkanoate accumulation and granule formation in Haloferax mediterranei.</title>
        <authorList>
            <person name="Cai S."/>
            <person name="Cai L."/>
            <person name="Liu H."/>
            <person name="Liu X."/>
            <person name="Han J."/>
            <person name="Zhou J."/>
            <person name="Xiang H."/>
        </authorList>
    </citation>
    <scope>NUCLEOTIDE SEQUENCE</scope>
    <source>
        <strain evidence="3">CGMCC 1.2087</strain>
    </source>
</reference>
<geneLocation type="plasmid" evidence="4 9">
    <name>HMPLAS2</name>
</geneLocation>
<evidence type="ECO:0000313" key="6">
    <source>
        <dbReference type="EMBL" id="QCQ77351.1"/>
    </source>
</evidence>
<keyword evidence="2" id="KW-0472">Membrane</keyword>
<dbReference type="OrthoDB" id="313565at2157"/>
<keyword evidence="2" id="KW-1133">Transmembrane helix</keyword>
<feature type="transmembrane region" description="Helical" evidence="2">
    <location>
        <begin position="154"/>
        <end position="178"/>
    </location>
</feature>
<name>I3R9L2_HALMT</name>
<keyword evidence="8" id="KW-1185">Reference proteome</keyword>
<reference evidence="3 7" key="2">
    <citation type="journal article" date="2012" name="J. Bacteriol.">
        <title>Complete genome sequence of the metabolically versatile halophilic archaeon Haloferax mediterranei, a poly(3-hydroxybutyrate-co-3-hydroxyvalerate) producer.</title>
        <authorList>
            <person name="Han J."/>
            <person name="Zhang F."/>
            <person name="Hou J."/>
            <person name="Liu X."/>
            <person name="Li M."/>
            <person name="Liu H."/>
            <person name="Cai L."/>
            <person name="Zhang B."/>
            <person name="Chen Y."/>
            <person name="Zhou J."/>
            <person name="Hu S."/>
            <person name="Xiang H."/>
        </authorList>
    </citation>
    <scope>NUCLEOTIDE SEQUENCE [LARGE SCALE GENOMIC DNA]</scope>
    <source>
        <strain evidence="7">ATCC 33500 / DSM 1411 / JCM 8866 / NBRC 14739 / NCIMB 2177 / R-4</strain>
        <strain evidence="3">CGMCC 1.2087</strain>
        <plasmid evidence="7">pHM300</plasmid>
    </source>
</reference>
<reference evidence="6 10" key="6">
    <citation type="submission" date="2019-04" db="EMBL/GenBank/DDBJ databases">
        <title>Methylomes of two halophilic Archaea, Haloarcula marismortui and Haloferax mediterranei.</title>
        <authorList>
            <person name="DasSarma S."/>
            <person name="DasSarma P."/>
            <person name="DasSarma S."/>
            <person name="Fomenkov A."/>
            <person name="Vincze T."/>
            <person name="Anton B.P."/>
            <person name="Roberts R.J."/>
        </authorList>
    </citation>
    <scope>NUCLEOTIDE SEQUENCE [LARGE SCALE GENOMIC DNA]</scope>
    <source>
        <strain evidence="6">ATCC 33500</strain>
        <strain evidence="10">ATCC 33500 / DSM 1411 / JCM 8866 / NBRC 14739 / NCIMB 2177 / R-4</strain>
        <plasmid evidence="6 10">pHME322</plasmid>
    </source>
</reference>
<feature type="region of interest" description="Disordered" evidence="1">
    <location>
        <begin position="1"/>
        <end position="48"/>
    </location>
</feature>
<evidence type="ECO:0000256" key="2">
    <source>
        <dbReference type="SAM" id="Phobius"/>
    </source>
</evidence>
<reference evidence="4 9" key="4">
    <citation type="submission" date="2014-04" db="EMBL/GenBank/DDBJ databases">
        <title>Transcriptional profiles of Haloferax mediterranei on the basis of nitrogen availability.</title>
        <authorList>
            <person name="Bautista V."/>
        </authorList>
    </citation>
    <scope>NUCLEOTIDE SEQUENCE [LARGE SCALE GENOMIC DNA]</scope>
    <source>
        <strain evidence="4">ATCC 33500</strain>
        <strain evidence="9">ATCC 33500 / DSM 1411 / JCM 8866 / NBRC 14739 / NCIMB 2177 / R-4</strain>
        <plasmid evidence="4">HMPLAS2</plasmid>
        <plasmid evidence="9">Plasmid HMPLAS2</plasmid>
    </source>
</reference>
<reference evidence="5 8" key="3">
    <citation type="journal article" date="2014" name="PLoS Genet.">
        <title>Phylogenetically driven sequencing of extremely halophilic archaea reveals strategies for static and dynamic osmo-response.</title>
        <authorList>
            <person name="Becker E.A."/>
            <person name="Seitzer P.M."/>
            <person name="Tritt A."/>
            <person name="Larsen D."/>
            <person name="Krusor M."/>
            <person name="Yao A.I."/>
            <person name="Wu D."/>
            <person name="Madern D."/>
            <person name="Eisen J.A."/>
            <person name="Darling A.E."/>
            <person name="Facciotti M.T."/>
        </authorList>
    </citation>
    <scope>NUCLEOTIDE SEQUENCE [LARGE SCALE GENOMIC DNA]</scope>
    <source>
        <strain evidence="5">ATCC 33500</strain>
        <strain evidence="8">ATCC 33500 / DSM 1411 / JCM 8866 / NBRC 14739 / NCIMB 2177 / R-4</strain>
    </source>
</reference>
<dbReference type="GO" id="GO:0005886">
    <property type="term" value="C:plasma membrane"/>
    <property type="evidence" value="ECO:0007669"/>
    <property type="project" value="UniProtKB-SubCell"/>
</dbReference>
<dbReference type="HOGENOM" id="CLU_071765_1_0_2"/>
<dbReference type="PANTHER" id="PTHR43471:SF1">
    <property type="entry name" value="ABC TRANSPORTER PERMEASE PROTEIN NOSY-RELATED"/>
    <property type="match status" value="1"/>
</dbReference>